<reference evidence="3 4" key="1">
    <citation type="journal article" date="2023" name="PLoS ONE">
        <title>Cytospora paraplurivora sp. nov. isolated from orchards with fruit tree decline syndrome in Ontario, Canada.</title>
        <authorList>
            <person name="Ilyukhin E."/>
            <person name="Nguyen H.D.T."/>
            <person name="Castle A.J."/>
            <person name="Ellouze W."/>
        </authorList>
    </citation>
    <scope>NUCLEOTIDE SEQUENCE [LARGE SCALE GENOMIC DNA]</scope>
    <source>
        <strain evidence="3 4">FDS-564</strain>
    </source>
</reference>
<dbReference type="GO" id="GO:0008199">
    <property type="term" value="F:ferric iron binding"/>
    <property type="evidence" value="ECO:0007669"/>
    <property type="project" value="InterPro"/>
</dbReference>
<dbReference type="InterPro" id="IPR015889">
    <property type="entry name" value="Intradiol_dOase_core"/>
</dbReference>
<dbReference type="PANTHER" id="PTHR34315">
    <property type="match status" value="1"/>
</dbReference>
<name>A0AAN9UG29_9PEZI</name>
<organism evidence="3 4">
    <name type="scientific">Cytospora paraplurivora</name>
    <dbReference type="NCBI Taxonomy" id="2898453"/>
    <lineage>
        <taxon>Eukaryota</taxon>
        <taxon>Fungi</taxon>
        <taxon>Dikarya</taxon>
        <taxon>Ascomycota</taxon>
        <taxon>Pezizomycotina</taxon>
        <taxon>Sordariomycetes</taxon>
        <taxon>Sordariomycetidae</taxon>
        <taxon>Diaporthales</taxon>
        <taxon>Cytosporaceae</taxon>
        <taxon>Cytospora</taxon>
    </lineage>
</organism>
<gene>
    <name evidence="3" type="ORF">SLS53_002542</name>
</gene>
<protein>
    <recommendedName>
        <fullName evidence="2">Intradiol ring-cleavage dioxygenases domain-containing protein</fullName>
    </recommendedName>
</protein>
<accession>A0AAN9UG29</accession>
<dbReference type="CDD" id="cd03457">
    <property type="entry name" value="intradiol_dioxygenase_like"/>
    <property type="match status" value="1"/>
</dbReference>
<dbReference type="AlphaFoldDB" id="A0AAN9UG29"/>
<dbReference type="Proteomes" id="UP001320245">
    <property type="component" value="Unassembled WGS sequence"/>
</dbReference>
<evidence type="ECO:0000313" key="3">
    <source>
        <dbReference type="EMBL" id="KAK7745825.1"/>
    </source>
</evidence>
<dbReference type="SUPFAM" id="SSF49482">
    <property type="entry name" value="Aromatic compound dioxygenase"/>
    <property type="match status" value="1"/>
</dbReference>
<sequence length="372" mass="40463">MVAFTKMAVAGLTLAIGALAHPGEHHDHEAIRRDVEARDLNAAIGARALAQCSGGATARRMKQRAVQRRAEKVKALREARGIKASPKKYRRDLAELQEWEKVNHNKTGIDDYNAFTALETVFGANTSCVQAPIDTAGPYYVVGEYFRSNVKETEFSEGVDLFLEVQYVDVTSCAPVPDVAVDVWNANATGVYSGVEGSAGLVEAGLNTTFLRGIQVTDNEGVVSFETIFPGHYADRATHTHLLAHTNTTILPNGTISLFNKPVAHIGQLFYPEDLRSAVEATYPYNTNTIAVTTNDEDIWSVVQADSSFDPFPQFVYLGDDVTDGLFAWIQIGINASVDYQTNEYYDVAGWYAEDGGHSTNLTLASLGAPSS</sequence>
<dbReference type="InterPro" id="IPR000627">
    <property type="entry name" value="Intradiol_dOase_C"/>
</dbReference>
<dbReference type="EMBL" id="JAJSPL020000007">
    <property type="protein sequence ID" value="KAK7745825.1"/>
    <property type="molecule type" value="Genomic_DNA"/>
</dbReference>
<proteinExistence type="predicted"/>
<comment type="caution">
    <text evidence="3">The sequence shown here is derived from an EMBL/GenBank/DDBJ whole genome shotgun (WGS) entry which is preliminary data.</text>
</comment>
<feature type="chain" id="PRO_5042889402" description="Intradiol ring-cleavage dioxygenases domain-containing protein" evidence="1">
    <location>
        <begin position="21"/>
        <end position="372"/>
    </location>
</feature>
<evidence type="ECO:0000313" key="4">
    <source>
        <dbReference type="Proteomes" id="UP001320245"/>
    </source>
</evidence>
<feature type="domain" description="Intradiol ring-cleavage dioxygenases" evidence="2">
    <location>
        <begin position="154"/>
        <end position="237"/>
    </location>
</feature>
<dbReference type="Gene3D" id="2.60.130.10">
    <property type="entry name" value="Aromatic compound dioxygenase"/>
    <property type="match status" value="1"/>
</dbReference>
<evidence type="ECO:0000259" key="2">
    <source>
        <dbReference type="Pfam" id="PF00775"/>
    </source>
</evidence>
<evidence type="ECO:0000256" key="1">
    <source>
        <dbReference type="SAM" id="SignalP"/>
    </source>
</evidence>
<dbReference type="PANTHER" id="PTHR34315:SF2">
    <property type="entry name" value="ANCHORED DIOXYGENASE, PUTATIVE (AFU_ORTHOLOGUE AFUA_3G01800)-RELATED"/>
    <property type="match status" value="1"/>
</dbReference>
<feature type="signal peptide" evidence="1">
    <location>
        <begin position="1"/>
        <end position="20"/>
    </location>
</feature>
<keyword evidence="1" id="KW-0732">Signal</keyword>
<dbReference type="GO" id="GO:0016702">
    <property type="term" value="F:oxidoreductase activity, acting on single donors with incorporation of molecular oxygen, incorporation of two atoms of oxygen"/>
    <property type="evidence" value="ECO:0007669"/>
    <property type="project" value="InterPro"/>
</dbReference>
<dbReference type="Pfam" id="PF00775">
    <property type="entry name" value="Dioxygenase_C"/>
    <property type="match status" value="1"/>
</dbReference>
<keyword evidence="4" id="KW-1185">Reference proteome</keyword>